<reference evidence="3 4" key="1">
    <citation type="submission" date="2019-04" db="EMBL/GenBank/DDBJ databases">
        <title>Sphingomonas psychrotolerans sp. nov., isolated from soil in the Tianshan Mountains, Xinjiang, China.</title>
        <authorList>
            <person name="Luo Y."/>
            <person name="Sheng H."/>
        </authorList>
    </citation>
    <scope>NUCLEOTIDE SEQUENCE [LARGE SCALE GENOMIC DNA]</scope>
    <source>
        <strain evidence="3 4">ZFGT-11</strain>
    </source>
</reference>
<name>A0A4S1XA69_9SPHN</name>
<protein>
    <recommendedName>
        <fullName evidence="2">Bacterial Ig-like domain-containing protein</fullName>
    </recommendedName>
</protein>
<dbReference type="OrthoDB" id="8863471at2"/>
<dbReference type="Pfam" id="PF19078">
    <property type="entry name" value="Big_12"/>
    <property type="match status" value="1"/>
</dbReference>
<evidence type="ECO:0000256" key="1">
    <source>
        <dbReference type="SAM" id="SignalP"/>
    </source>
</evidence>
<keyword evidence="4" id="KW-1185">Reference proteome</keyword>
<dbReference type="PROSITE" id="PS51257">
    <property type="entry name" value="PROKAR_LIPOPROTEIN"/>
    <property type="match status" value="1"/>
</dbReference>
<feature type="signal peptide" evidence="1">
    <location>
        <begin position="1"/>
        <end position="22"/>
    </location>
</feature>
<evidence type="ECO:0000313" key="4">
    <source>
        <dbReference type="Proteomes" id="UP000306147"/>
    </source>
</evidence>
<dbReference type="EMBL" id="SRXT01000004">
    <property type="protein sequence ID" value="TGX53169.1"/>
    <property type="molecule type" value="Genomic_DNA"/>
</dbReference>
<keyword evidence="1" id="KW-0732">Signal</keyword>
<comment type="caution">
    <text evidence="3">The sequence shown here is derived from an EMBL/GenBank/DDBJ whole genome shotgun (WGS) entry which is preliminary data.</text>
</comment>
<accession>A0A4S1XA69</accession>
<organism evidence="3 4">
    <name type="scientific">Sphingomonas gei</name>
    <dbReference type="NCBI Taxonomy" id="1395960"/>
    <lineage>
        <taxon>Bacteria</taxon>
        <taxon>Pseudomonadati</taxon>
        <taxon>Pseudomonadota</taxon>
        <taxon>Alphaproteobacteria</taxon>
        <taxon>Sphingomonadales</taxon>
        <taxon>Sphingomonadaceae</taxon>
        <taxon>Sphingomonas</taxon>
    </lineage>
</organism>
<proteinExistence type="predicted"/>
<gene>
    <name evidence="3" type="ORF">E5A73_09880</name>
</gene>
<dbReference type="InterPro" id="IPR044048">
    <property type="entry name" value="Big_12"/>
</dbReference>
<dbReference type="RefSeq" id="WP_135963679.1">
    <property type="nucleotide sequence ID" value="NZ_SRXT01000004.1"/>
</dbReference>
<feature type="chain" id="PRO_5020201323" description="Bacterial Ig-like domain-containing protein" evidence="1">
    <location>
        <begin position="23"/>
        <end position="457"/>
    </location>
</feature>
<feature type="domain" description="Bacterial Ig-like" evidence="2">
    <location>
        <begin position="28"/>
        <end position="121"/>
    </location>
</feature>
<dbReference type="Proteomes" id="UP000306147">
    <property type="component" value="Unassembled WGS sequence"/>
</dbReference>
<dbReference type="SUPFAM" id="SSF63829">
    <property type="entry name" value="Calcium-dependent phosphotriesterase"/>
    <property type="match status" value="1"/>
</dbReference>
<evidence type="ECO:0000313" key="3">
    <source>
        <dbReference type="EMBL" id="TGX53169.1"/>
    </source>
</evidence>
<dbReference type="AlphaFoldDB" id="A0A4S1XA69"/>
<evidence type="ECO:0000259" key="2">
    <source>
        <dbReference type="Pfam" id="PF19078"/>
    </source>
</evidence>
<sequence>MKLKWLMALLPAVLSGCGGNTAPTPPKDTVAPIATIAPATDLASLRVEQHGKVSLVFSEVPVGFSVQDDLHVSGATVISSTQHSETNFTVEVESTISSGQSVSFEIPSGSFTDATGNGNARAALLIPVNDQPPLIYSPTFTALTYTPETRYSYYTFGGTVAFDYTAFEAPKLIGDSLKSDLLVLSQGSKTLSRIDSKGDVAWTYPTGGRFVFADENFIFVSDLTDLTIVHLLDGAGKLVKDLKFDMDINYVATSGDSLIVVYNTIAPVDVYGWDKNTGLGSLKFSSLSVSYARSASLLNDNLAIADTFGDRTVVQSVRDGKIIMNRSTYYANDVEWRGDFVYVVEEHHDRVIAINILTGKSFVVLAPPIIGYWDANITLGSAPRYTCNSGSSLRLGASDTCSGMMTLYAPNGIKLLKDGMWLADTDNSRVIFVKDGEVVSTLSGFNNPVKVAIPPGS</sequence>